<proteinExistence type="inferred from homology"/>
<keyword evidence="6" id="KW-1185">Reference proteome</keyword>
<dbReference type="eggNOG" id="COG1070">
    <property type="taxonomic scope" value="Bacteria"/>
</dbReference>
<evidence type="ECO:0000259" key="4">
    <source>
        <dbReference type="Pfam" id="PF02782"/>
    </source>
</evidence>
<evidence type="ECO:0000313" key="5">
    <source>
        <dbReference type="EMBL" id="AEE16542.1"/>
    </source>
</evidence>
<dbReference type="Proteomes" id="UP000006546">
    <property type="component" value="Chromosome"/>
</dbReference>
<organism evidence="5 6">
    <name type="scientific">Treponema brennaborense (strain DSM 12168 / CIP 105900 / DD5/3)</name>
    <dbReference type="NCBI Taxonomy" id="906968"/>
    <lineage>
        <taxon>Bacteria</taxon>
        <taxon>Pseudomonadati</taxon>
        <taxon>Spirochaetota</taxon>
        <taxon>Spirochaetia</taxon>
        <taxon>Spirochaetales</taxon>
        <taxon>Treponemataceae</taxon>
        <taxon>Treponema</taxon>
    </lineage>
</organism>
<keyword evidence="3 5" id="KW-0418">Kinase</keyword>
<dbReference type="PANTHER" id="PTHR43095">
    <property type="entry name" value="SUGAR KINASE"/>
    <property type="match status" value="1"/>
</dbReference>
<dbReference type="EMBL" id="CP002696">
    <property type="protein sequence ID" value="AEE16542.1"/>
    <property type="molecule type" value="Genomic_DNA"/>
</dbReference>
<dbReference type="AlphaFoldDB" id="F4LKG8"/>
<evidence type="ECO:0000256" key="1">
    <source>
        <dbReference type="ARBA" id="ARBA00009156"/>
    </source>
</evidence>
<keyword evidence="2" id="KW-0808">Transferase</keyword>
<accession>F4LKG8</accession>
<comment type="similarity">
    <text evidence="1">Belongs to the FGGY kinase family.</text>
</comment>
<dbReference type="SUPFAM" id="SSF53067">
    <property type="entry name" value="Actin-like ATPase domain"/>
    <property type="match status" value="2"/>
</dbReference>
<dbReference type="InterPro" id="IPR043129">
    <property type="entry name" value="ATPase_NBD"/>
</dbReference>
<dbReference type="InterPro" id="IPR050406">
    <property type="entry name" value="FGGY_Carb_Kinase"/>
</dbReference>
<dbReference type="Pfam" id="PF02782">
    <property type="entry name" value="FGGY_C"/>
    <property type="match status" value="1"/>
</dbReference>
<reference evidence="6" key="1">
    <citation type="submission" date="2011-04" db="EMBL/GenBank/DDBJ databases">
        <title>The complete genome of Treponema brennaborense DSM 12168.</title>
        <authorList>
            <person name="Lucas S."/>
            <person name="Han J."/>
            <person name="Lapidus A."/>
            <person name="Bruce D."/>
            <person name="Goodwin L."/>
            <person name="Pitluck S."/>
            <person name="Peters L."/>
            <person name="Kyrpides N."/>
            <person name="Mavromatis K."/>
            <person name="Ivanova N."/>
            <person name="Mikhailova N."/>
            <person name="Pagani I."/>
            <person name="Teshima H."/>
            <person name="Detter J.C."/>
            <person name="Tapia R."/>
            <person name="Han C."/>
            <person name="Land M."/>
            <person name="Hauser L."/>
            <person name="Markowitz V."/>
            <person name="Cheng J.-F."/>
            <person name="Hugenholtz P."/>
            <person name="Woyke T."/>
            <person name="Wu D."/>
            <person name="Gronow S."/>
            <person name="Wellnitz S."/>
            <person name="Brambilla E."/>
            <person name="Klenk H.-P."/>
            <person name="Eisen J.A."/>
        </authorList>
    </citation>
    <scope>NUCLEOTIDE SEQUENCE [LARGE SCALE GENOMIC DNA]</scope>
    <source>
        <strain evidence="6">DSM 12168 / CIP 105900 / DD5/3</strain>
    </source>
</reference>
<dbReference type="GO" id="GO:0016301">
    <property type="term" value="F:kinase activity"/>
    <property type="evidence" value="ECO:0007669"/>
    <property type="project" value="UniProtKB-KW"/>
</dbReference>
<gene>
    <name evidence="5" type="ordered locus">Trebr_1110</name>
</gene>
<evidence type="ECO:0000256" key="3">
    <source>
        <dbReference type="ARBA" id="ARBA00022777"/>
    </source>
</evidence>
<dbReference type="InterPro" id="IPR018485">
    <property type="entry name" value="FGGY_C"/>
</dbReference>
<feature type="domain" description="Carbohydrate kinase FGGY C-terminal" evidence="4">
    <location>
        <begin position="291"/>
        <end position="384"/>
    </location>
</feature>
<name>F4LKG8_TREBD</name>
<dbReference type="Gene3D" id="3.30.420.40">
    <property type="match status" value="2"/>
</dbReference>
<dbReference type="STRING" id="906968.Trebr_1110"/>
<sequence length="414" mass="43825">MNGAVICADIGTSSLKTALVDTSGAVLFYVRIRFNGTGGAERWYEAFTSAAAQAKTAARDGGCRVLGICVSGNGPTLAACTGETLLWNETPAETGATLSGDTANRSLFIPRLTLFHSTYPAAWERSPYIFSGPEYLIWRLTGEPLTILPESRYREAYWTEESLAAARLEAEKLPPFVPPAHRAGFLSAQAARQTGLPSDVPVFCGAPDFIVALIGTDTLRAGTVCDRAGSSEGINLCIAPHPASVWTPRQLAPVRILPAVIPDLYNASVLIPDSGIRFSALKKETAPDASYENFVAELIARPKRYAAAYAFLTETAAEVANGVSLLFKLARDAGCPVPSRIRTTGGQAKNGAWLQFKADALGIPIEVTACPDAELIGDAVLACTGLNIFADIQEGAAALVRPNRIFEPHGAAAL</sequence>
<evidence type="ECO:0000256" key="2">
    <source>
        <dbReference type="ARBA" id="ARBA00022679"/>
    </source>
</evidence>
<dbReference type="GO" id="GO:0005975">
    <property type="term" value="P:carbohydrate metabolic process"/>
    <property type="evidence" value="ECO:0007669"/>
    <property type="project" value="InterPro"/>
</dbReference>
<dbReference type="KEGG" id="tbe:Trebr_1110"/>
<dbReference type="HOGENOM" id="CLU_009281_3_3_12"/>
<protein>
    <submittedName>
        <fullName evidence="5">Carbohydrate kinase, FGGY</fullName>
    </submittedName>
</protein>
<dbReference type="RefSeq" id="WP_013758250.1">
    <property type="nucleotide sequence ID" value="NC_015500.1"/>
</dbReference>
<evidence type="ECO:0000313" key="6">
    <source>
        <dbReference type="Proteomes" id="UP000006546"/>
    </source>
</evidence>
<dbReference type="PANTHER" id="PTHR43095:SF5">
    <property type="entry name" value="XYLULOSE KINASE"/>
    <property type="match status" value="1"/>
</dbReference>